<dbReference type="Gene3D" id="1.10.1740.10">
    <property type="match status" value="1"/>
</dbReference>
<dbReference type="GO" id="GO:0003700">
    <property type="term" value="F:DNA-binding transcription factor activity"/>
    <property type="evidence" value="ECO:0007669"/>
    <property type="project" value="InterPro"/>
</dbReference>
<dbReference type="InterPro" id="IPR013325">
    <property type="entry name" value="RNA_pol_sigma_r2"/>
</dbReference>
<dbReference type="Pfam" id="PF04542">
    <property type="entry name" value="Sigma70_r2"/>
    <property type="match status" value="1"/>
</dbReference>
<evidence type="ECO:0000313" key="3">
    <source>
        <dbReference type="Proteomes" id="UP000231932"/>
    </source>
</evidence>
<dbReference type="RefSeq" id="WP_100667342.1">
    <property type="nucleotide sequence ID" value="NZ_CP024955.1"/>
</dbReference>
<dbReference type="OrthoDB" id="2380944at2"/>
<sequence length="175" mass="20406">MKDGVGDYEAIQDLTELACWAKKDPDAFAELSRRFHPLMASIAKKYWLPNDTEDETMQILRIELWNAVKKFRPERSFEGFVKMFLRNRMKTVITRKAFGEENRFWQSVDRLTWAPDRIHHQAYPSPEDEVVHKLATASLRKGLCQALQQALRIWNDNVSSADTSTGTPTVRYRTD</sequence>
<dbReference type="GO" id="GO:0006352">
    <property type="term" value="P:DNA-templated transcription initiation"/>
    <property type="evidence" value="ECO:0007669"/>
    <property type="project" value="InterPro"/>
</dbReference>
<dbReference type="Proteomes" id="UP000231932">
    <property type="component" value="Chromosome"/>
</dbReference>
<dbReference type="EMBL" id="CP024955">
    <property type="protein sequence ID" value="ATY84523.1"/>
    <property type="molecule type" value="Genomic_DNA"/>
</dbReference>
<feature type="domain" description="RNA polymerase sigma-70 region 2" evidence="1">
    <location>
        <begin position="33"/>
        <end position="96"/>
    </location>
</feature>
<gene>
    <name evidence="2" type="ORF">CVV65_05770</name>
</gene>
<dbReference type="AlphaFoldDB" id="A0A2K8N5C8"/>
<dbReference type="InterPro" id="IPR007627">
    <property type="entry name" value="RNA_pol_sigma70_r2"/>
</dbReference>
<evidence type="ECO:0000259" key="1">
    <source>
        <dbReference type="Pfam" id="PF04542"/>
    </source>
</evidence>
<reference evidence="3" key="1">
    <citation type="submission" date="2017-11" db="EMBL/GenBank/DDBJ databases">
        <title>Complete Genome Sequence of Kyrpidia sp. Strain EA-1, a thermophilic, hydrogen-oxidizing Bacterium, isolated from the Azores.</title>
        <authorList>
            <person name="Reiner J.E."/>
            <person name="Lapp C.J."/>
            <person name="Bunk B."/>
            <person name="Gescher J."/>
        </authorList>
    </citation>
    <scope>NUCLEOTIDE SEQUENCE [LARGE SCALE GENOMIC DNA]</scope>
    <source>
        <strain evidence="3">EA-1</strain>
    </source>
</reference>
<name>A0A2K8N5C8_9BACL</name>
<organism evidence="2 3">
    <name type="scientific">Kyrpidia spormannii</name>
    <dbReference type="NCBI Taxonomy" id="2055160"/>
    <lineage>
        <taxon>Bacteria</taxon>
        <taxon>Bacillati</taxon>
        <taxon>Bacillota</taxon>
        <taxon>Bacilli</taxon>
        <taxon>Bacillales</taxon>
        <taxon>Alicyclobacillaceae</taxon>
        <taxon>Kyrpidia</taxon>
    </lineage>
</organism>
<evidence type="ECO:0000313" key="2">
    <source>
        <dbReference type="EMBL" id="ATY84523.1"/>
    </source>
</evidence>
<dbReference type="KEGG" id="kyr:CVV65_05770"/>
<keyword evidence="3" id="KW-1185">Reference proteome</keyword>
<proteinExistence type="predicted"/>
<accession>A0A2K8N5C8</accession>
<dbReference type="SUPFAM" id="SSF88946">
    <property type="entry name" value="Sigma2 domain of RNA polymerase sigma factors"/>
    <property type="match status" value="1"/>
</dbReference>
<protein>
    <recommendedName>
        <fullName evidence="1">RNA polymerase sigma-70 region 2 domain-containing protein</fullName>
    </recommendedName>
</protein>